<dbReference type="SMART" id="SM01092">
    <property type="entry name" value="CO_deh_flav_C"/>
    <property type="match status" value="1"/>
</dbReference>
<dbReference type="InterPro" id="IPR000674">
    <property type="entry name" value="Ald_Oxase/Xan_DH_a/b"/>
</dbReference>
<dbReference type="InterPro" id="IPR008274">
    <property type="entry name" value="AldOxase/xan_DH_MoCoBD1"/>
</dbReference>
<comment type="similarity">
    <text evidence="3">Belongs to the xanthine dehydrogenase family.</text>
</comment>
<dbReference type="FunFam" id="3.30.465.10:FF:000013">
    <property type="entry name" value="Aldehyde oxidase"/>
    <property type="match status" value="1"/>
</dbReference>
<dbReference type="EMBL" id="MK819410">
    <property type="protein sequence ID" value="QIJ45705.1"/>
    <property type="molecule type" value="mRNA"/>
</dbReference>
<organism evidence="20">
    <name type="scientific">Glyphodes pyloalis</name>
    <name type="common">Lesser mulberry snout moth</name>
    <dbReference type="NCBI Taxonomy" id="1242752"/>
    <lineage>
        <taxon>Eukaryota</taxon>
        <taxon>Metazoa</taxon>
        <taxon>Ecdysozoa</taxon>
        <taxon>Arthropoda</taxon>
        <taxon>Hexapoda</taxon>
        <taxon>Insecta</taxon>
        <taxon>Pterygota</taxon>
        <taxon>Neoptera</taxon>
        <taxon>Endopterygota</taxon>
        <taxon>Lepidoptera</taxon>
        <taxon>Glossata</taxon>
        <taxon>Ditrysia</taxon>
        <taxon>Pyraloidea</taxon>
        <taxon>Crambidae</taxon>
        <taxon>Spilomelinae</taxon>
        <taxon>Glyphodes</taxon>
    </lineage>
</organism>
<dbReference type="InterPro" id="IPR036884">
    <property type="entry name" value="2Fe-2S-bd_dom_sf"/>
</dbReference>
<evidence type="ECO:0000256" key="9">
    <source>
        <dbReference type="ARBA" id="ARBA00022827"/>
    </source>
</evidence>
<dbReference type="SUPFAM" id="SSF47741">
    <property type="entry name" value="CO dehydrogenase ISP C-domain like"/>
    <property type="match status" value="1"/>
</dbReference>
<dbReference type="GO" id="GO:0051537">
    <property type="term" value="F:2 iron, 2 sulfur cluster binding"/>
    <property type="evidence" value="ECO:0007669"/>
    <property type="project" value="UniProtKB-KW"/>
</dbReference>
<evidence type="ECO:0000256" key="3">
    <source>
        <dbReference type="ARBA" id="ARBA00006849"/>
    </source>
</evidence>
<dbReference type="SUPFAM" id="SSF54292">
    <property type="entry name" value="2Fe-2S ferredoxin-like"/>
    <property type="match status" value="1"/>
</dbReference>
<evidence type="ECO:0000256" key="13">
    <source>
        <dbReference type="ARBA" id="ARBA00023140"/>
    </source>
</evidence>
<dbReference type="FunFam" id="3.90.1170.50:FF:000003">
    <property type="entry name" value="Aldehyde oxidase"/>
    <property type="match status" value="1"/>
</dbReference>
<feature type="binding site" evidence="17">
    <location>
        <position position="736"/>
    </location>
    <ligand>
        <name>Mo-molybdopterin</name>
        <dbReference type="ChEBI" id="CHEBI:71302"/>
    </ligand>
    <ligandPart>
        <name>Mo</name>
        <dbReference type="ChEBI" id="CHEBI:28685"/>
    </ligandPart>
</feature>
<dbReference type="PANTHER" id="PTHR11908:SF132">
    <property type="entry name" value="ALDEHYDE OXIDASE 1-RELATED"/>
    <property type="match status" value="1"/>
</dbReference>
<evidence type="ECO:0000256" key="14">
    <source>
        <dbReference type="ARBA" id="ARBA00034078"/>
    </source>
</evidence>
<dbReference type="InterPro" id="IPR002346">
    <property type="entry name" value="Mopterin_DH_FAD-bd"/>
</dbReference>
<evidence type="ECO:0000256" key="11">
    <source>
        <dbReference type="ARBA" id="ARBA00023004"/>
    </source>
</evidence>
<evidence type="ECO:0000256" key="1">
    <source>
        <dbReference type="ARBA" id="ARBA00001974"/>
    </source>
</evidence>
<feature type="binding site" evidence="17">
    <location>
        <position position="111"/>
    </location>
    <ligand>
        <name>[2Fe-2S] cluster</name>
        <dbReference type="ChEBI" id="CHEBI:190135"/>
        <label>2</label>
    </ligand>
</feature>
<feature type="binding site" evidence="16">
    <location>
        <position position="400"/>
    </location>
    <ligand>
        <name>FAD</name>
        <dbReference type="ChEBI" id="CHEBI:57692"/>
    </ligand>
</feature>
<dbReference type="InterPro" id="IPR037165">
    <property type="entry name" value="AldOxase/xan_DH_Mopterin-bd_sf"/>
</dbReference>
<name>A0A6M3GV93_GLYPY</name>
<dbReference type="Pfam" id="PF20256">
    <property type="entry name" value="MoCoBD_2"/>
    <property type="match status" value="1"/>
</dbReference>
<feature type="binding site" evidence="17">
    <location>
        <position position="145"/>
    </location>
    <ligand>
        <name>[2Fe-2S] cluster</name>
        <dbReference type="ChEBI" id="CHEBI:190135"/>
        <label>2</label>
    </ligand>
</feature>
<feature type="binding site" evidence="17">
    <location>
        <position position="50"/>
    </location>
    <ligand>
        <name>[2Fe-2S] cluster</name>
        <dbReference type="ChEBI" id="CHEBI:190135"/>
        <label>1</label>
    </ligand>
</feature>
<dbReference type="InterPro" id="IPR016169">
    <property type="entry name" value="FAD-bd_PCMH_sub2"/>
</dbReference>
<evidence type="ECO:0000256" key="4">
    <source>
        <dbReference type="ARBA" id="ARBA00011738"/>
    </source>
</evidence>
<dbReference type="SUPFAM" id="SSF56176">
    <property type="entry name" value="FAD-binding/transporter-associated domain-like"/>
    <property type="match status" value="1"/>
</dbReference>
<evidence type="ECO:0000256" key="10">
    <source>
        <dbReference type="ARBA" id="ARBA00023002"/>
    </source>
</evidence>
<comment type="cofactor">
    <cofactor evidence="17">
        <name>Mo-molybdopterin</name>
        <dbReference type="ChEBI" id="CHEBI:71302"/>
    </cofactor>
    <text evidence="17">Binds 1 Mo-molybdopterin (Mo-MPT) cofactor per subunit.</text>
</comment>
<dbReference type="Gene3D" id="1.10.150.120">
    <property type="entry name" value="[2Fe-2S]-binding domain"/>
    <property type="match status" value="1"/>
</dbReference>
<proteinExistence type="evidence at transcript level"/>
<evidence type="ECO:0000256" key="6">
    <source>
        <dbReference type="ARBA" id="ARBA00022630"/>
    </source>
</evidence>
<dbReference type="Gene3D" id="3.30.465.10">
    <property type="match status" value="1"/>
</dbReference>
<sequence>MDRVTFKVNGEECSVGSDVTSDMMLVDYLRTRLELRGTKYMCREGGCGACIVSAITTPGGSPKAVNSCLVAIMSCQNWDITTIEKVGNRKDGYHKIQKTLARKNGTQCGYCSPGWVMAMYSLISSKKDVNMIDIEKSLGSNICRCTGYRPILEAFTKFAKDASDPINIADIEDLHRWKSNQHMCDKSKCDDNAWCMINIEDVINKTKSKINLKDGKMWYSVESVTEIFDILELEGDISYMLVAGNTAKGVYPIEDYPRLLLDVTKVQELKGYKMDQNLIIGAATTLTEMTDIFKEVHSSENYFQYLKQFIDHLDLVAHLPVKNIGTIGGNLMIKNQHNEFPSDLFLLFETVGAYLTILSSGGQRETLTIQQFLTTNMKRKILYNVLLPPLNEEYQLVTFKIMPRAQNAHAIVNSGFLFKLNKENKVLDTRIVYGGLSSTFNRAYQTENLLKEKTLFVNETLQSAIKSLDNELKVEENPPEPMASYKKQLALGLFYKGLLSLCPPNELHPRYQSGAIDLKKMRPVSKARQEYSTNPKLYPLNQPIQKVEALIQCSGEAKYSADLPSYVGEVYAAYVTSTVAIGEIQSIDPSSALNEPGVVAFYTAPDLPGSNTFMPVGTAIFVADEEILCSGKVKYYDQPLGIIVAENQQIAERAAKMVQVTYKNVKKPVLDVKKAKHDPSRTKLLLPIPAINKGFDVAKVIKAEYTIYGQYHFCMETMCCVTRPTEEGLEVHTSTQWIDVVQQMISRALKIQQNKIDVHVRRLGGAFGLKISRATQLAISCSLVTQKLNRPCRFVQSLTSAMRSVGKRLPCTANIEAGVNKKGVIQNLSYDVYEDNGYVNSELVALLGLDAYSNCYDRLRWNYRCYNVNTDNAKNTYCRAPGSLEQIAMAEWIMEQISYELSLDPLEVRFSNLDVLKSIPYRSMVNTVKEKSEYEVRRAAVDKFNQDNRWKKRGLRWALMKWNPLSPAYFDVNLSVFHGDGSVIITHAGIEMGQGINTKAVQICAHFLNIPIEKIQIKANDTTSAPNSFLTGSSITSQNIGRGVERCCKELLRRLAPIRILLLNPTWENLIDKAYKLNIDLQVHEFIGEMVSPIFTAMGVTLAEVEMDVLTGEFQILRVDLLEDVGRSVSPDIDIGQVEGAFIMGLGYWTSEKLVYAESGELLTDRTWNYHVPQARDIPQDFRVYFRDDSYSSDIALGAKVTGEPPICMSVVVPFAIREAITAARKDTGIPTTQWFQIDGPYTLESIAMATATNSDQFKFN</sequence>
<dbReference type="PANTHER" id="PTHR11908">
    <property type="entry name" value="XANTHINE DEHYDROGENASE"/>
    <property type="match status" value="1"/>
</dbReference>
<evidence type="ECO:0000256" key="5">
    <source>
        <dbReference type="ARBA" id="ARBA00022505"/>
    </source>
</evidence>
<dbReference type="GO" id="GO:0016491">
    <property type="term" value="F:oxidoreductase activity"/>
    <property type="evidence" value="ECO:0007669"/>
    <property type="project" value="UniProtKB-KW"/>
</dbReference>
<dbReference type="PROSITE" id="PS51387">
    <property type="entry name" value="FAD_PCMH"/>
    <property type="match status" value="1"/>
</dbReference>
<protein>
    <submittedName>
        <fullName evidence="20">Aldehyde oxidase</fullName>
    </submittedName>
</protein>
<dbReference type="FunFam" id="3.30.365.10:FF:000001">
    <property type="entry name" value="Xanthine dehydrogenase oxidase"/>
    <property type="match status" value="1"/>
</dbReference>
<dbReference type="InterPro" id="IPR036010">
    <property type="entry name" value="2Fe-2S_ferredoxin-like_sf"/>
</dbReference>
<dbReference type="InterPro" id="IPR006058">
    <property type="entry name" value="2Fe2S_fd_BS"/>
</dbReference>
<evidence type="ECO:0000256" key="12">
    <source>
        <dbReference type="ARBA" id="ARBA00023014"/>
    </source>
</evidence>
<dbReference type="FunFam" id="3.30.390.50:FF:000003">
    <property type="entry name" value="Aldehyde oxidase1"/>
    <property type="match status" value="1"/>
</dbReference>
<dbReference type="InterPro" id="IPR001041">
    <property type="entry name" value="2Fe-2S_ferredoxin-type"/>
</dbReference>
<feature type="binding site" evidence="17">
    <location>
        <position position="108"/>
    </location>
    <ligand>
        <name>[2Fe-2S] cluster</name>
        <dbReference type="ChEBI" id="CHEBI:190135"/>
        <label>2</label>
    </ligand>
</feature>
<dbReference type="InterPro" id="IPR002888">
    <property type="entry name" value="2Fe-2S-bd"/>
</dbReference>
<feature type="binding site" evidence="16">
    <location>
        <position position="382"/>
    </location>
    <ligand>
        <name>FAD</name>
        <dbReference type="ChEBI" id="CHEBI:57692"/>
    </ligand>
</feature>
<feature type="binding site" evidence="17">
    <location>
        <position position="879"/>
    </location>
    <ligand>
        <name>Mo-molybdopterin</name>
        <dbReference type="ChEBI" id="CHEBI:71302"/>
    </ligand>
    <ligandPart>
        <name>Mo</name>
        <dbReference type="ChEBI" id="CHEBI:28685"/>
    </ligandPart>
</feature>
<feature type="binding site" evidence="17">
    <location>
        <position position="47"/>
    </location>
    <ligand>
        <name>[2Fe-2S] cluster</name>
        <dbReference type="ChEBI" id="CHEBI:190135"/>
        <label>1</label>
    </ligand>
</feature>
<dbReference type="Gene3D" id="3.30.365.10">
    <property type="entry name" value="Aldehyde oxidase/xanthine dehydrogenase, molybdopterin binding domain"/>
    <property type="match status" value="4"/>
</dbReference>
<feature type="binding site" evidence="17">
    <location>
        <position position="143"/>
    </location>
    <ligand>
        <name>[2Fe-2S] cluster</name>
        <dbReference type="ChEBI" id="CHEBI:190135"/>
        <label>2</label>
    </ligand>
</feature>
<evidence type="ECO:0000256" key="17">
    <source>
        <dbReference type="PIRSR" id="PIRSR000127-3"/>
    </source>
</evidence>
<evidence type="ECO:0000313" key="20">
    <source>
        <dbReference type="EMBL" id="QIJ45705.1"/>
    </source>
</evidence>
<dbReference type="FunFam" id="3.30.365.10:FF:000002">
    <property type="entry name" value="Xanthine dehydrogenase oxidase"/>
    <property type="match status" value="1"/>
</dbReference>
<dbReference type="Gene3D" id="3.30.390.50">
    <property type="entry name" value="CO dehydrogenase flavoprotein, C-terminal domain"/>
    <property type="match status" value="1"/>
</dbReference>
<feature type="binding site" evidence="17">
    <location>
        <position position="767"/>
    </location>
    <ligand>
        <name>Mo-molybdopterin</name>
        <dbReference type="ChEBI" id="CHEBI:71302"/>
    </ligand>
    <ligandPart>
        <name>Mo</name>
        <dbReference type="ChEBI" id="CHEBI:28685"/>
    </ligandPart>
</feature>
<dbReference type="Pfam" id="PF03450">
    <property type="entry name" value="CO_deh_flav_C"/>
    <property type="match status" value="1"/>
</dbReference>
<dbReference type="Pfam" id="PF00941">
    <property type="entry name" value="FAD_binding_5"/>
    <property type="match status" value="1"/>
</dbReference>
<comment type="cofactor">
    <cofactor evidence="17">
        <name>[2Fe-2S] cluster</name>
        <dbReference type="ChEBI" id="CHEBI:190135"/>
    </cofactor>
    <text evidence="17">Binds 2 [2Fe-2S] clusters.</text>
</comment>
<keyword evidence="11 17" id="KW-0408">Iron</keyword>
<comment type="subunit">
    <text evidence="4">Homodimer.</text>
</comment>
<keyword evidence="9 16" id="KW-0274">FAD</keyword>
<feature type="active site" description="Proton acceptor" evidence="15">
    <location>
        <position position="1204"/>
    </location>
</feature>
<evidence type="ECO:0000256" key="2">
    <source>
        <dbReference type="ARBA" id="ARBA00004275"/>
    </source>
</evidence>
<dbReference type="Gene3D" id="3.90.1170.50">
    <property type="entry name" value="Aldehyde oxidase/xanthine dehydrogenase, a/b hammerhead"/>
    <property type="match status" value="1"/>
</dbReference>
<dbReference type="GO" id="GO:0005506">
    <property type="term" value="F:iron ion binding"/>
    <property type="evidence" value="ECO:0007669"/>
    <property type="project" value="InterPro"/>
</dbReference>
<dbReference type="InterPro" id="IPR036318">
    <property type="entry name" value="FAD-bd_PCMH-like_sf"/>
</dbReference>
<keyword evidence="13" id="KW-0576">Peroxisome</keyword>
<keyword evidence="7 17" id="KW-0001">2Fe-2S</keyword>
<dbReference type="InterPro" id="IPR005107">
    <property type="entry name" value="CO_DH_flav_C"/>
</dbReference>
<keyword evidence="12 17" id="KW-0411">Iron-sulfur</keyword>
<evidence type="ECO:0000256" key="16">
    <source>
        <dbReference type="PIRSR" id="PIRSR000127-2"/>
    </source>
</evidence>
<evidence type="ECO:0000256" key="15">
    <source>
        <dbReference type="PIRSR" id="PIRSR000127-1"/>
    </source>
</evidence>
<dbReference type="InterPro" id="IPR036856">
    <property type="entry name" value="Ald_Oxase/Xan_DH_a/b_sf"/>
</dbReference>
<dbReference type="Pfam" id="PF02738">
    <property type="entry name" value="MoCoBD_1"/>
    <property type="match status" value="1"/>
</dbReference>
<dbReference type="Pfam" id="PF01799">
    <property type="entry name" value="Fer2_2"/>
    <property type="match status" value="1"/>
</dbReference>
<feature type="binding site" evidence="17">
    <location>
        <position position="42"/>
    </location>
    <ligand>
        <name>[2Fe-2S] cluster</name>
        <dbReference type="ChEBI" id="CHEBI:190135"/>
        <label>1</label>
    </ligand>
</feature>
<dbReference type="InterPro" id="IPR046867">
    <property type="entry name" value="AldOxase/xan_DH_MoCoBD2"/>
</dbReference>
<feature type="domain" description="2Fe-2S ferredoxin-type" evidence="18">
    <location>
        <begin position="2"/>
        <end position="86"/>
    </location>
</feature>
<gene>
    <name evidence="20" type="primary">AOX2</name>
</gene>
<dbReference type="SUPFAM" id="SSF56003">
    <property type="entry name" value="Molybdenum cofactor-binding domain"/>
    <property type="match status" value="1"/>
</dbReference>
<dbReference type="SUPFAM" id="SSF54665">
    <property type="entry name" value="CO dehydrogenase molybdoprotein N-domain-like"/>
    <property type="match status" value="1"/>
</dbReference>
<dbReference type="PROSITE" id="PS51085">
    <property type="entry name" value="2FE2S_FER_2"/>
    <property type="match status" value="1"/>
</dbReference>
<dbReference type="AlphaFoldDB" id="A0A6M3GV93"/>
<accession>A0A6M3GV93</accession>
<keyword evidence="8 17" id="KW-0479">Metal-binding</keyword>
<dbReference type="Pfam" id="PF01315">
    <property type="entry name" value="Ald_Xan_dh_C"/>
    <property type="match status" value="1"/>
</dbReference>
<comment type="subcellular location">
    <subcellularLocation>
        <location evidence="2">Peroxisome</location>
    </subcellularLocation>
</comment>
<keyword evidence="6" id="KW-0285">Flavoprotein</keyword>
<dbReference type="Pfam" id="PF00111">
    <property type="entry name" value="Fer2"/>
    <property type="match status" value="1"/>
</dbReference>
<keyword evidence="10" id="KW-0560">Oxidoreductase</keyword>
<dbReference type="PIRSF" id="PIRSF000127">
    <property type="entry name" value="Xanthine_DH"/>
    <property type="match status" value="1"/>
</dbReference>
<dbReference type="GO" id="GO:0005777">
    <property type="term" value="C:peroxisome"/>
    <property type="evidence" value="ECO:0007669"/>
    <property type="project" value="UniProtKB-SubCell"/>
</dbReference>
<evidence type="ECO:0000256" key="8">
    <source>
        <dbReference type="ARBA" id="ARBA00022723"/>
    </source>
</evidence>
<keyword evidence="5 17" id="KW-0500">Molybdenum</keyword>
<comment type="cofactor">
    <cofactor evidence="1 16">
        <name>FAD</name>
        <dbReference type="ChEBI" id="CHEBI:57692"/>
    </cofactor>
</comment>
<dbReference type="InterPro" id="IPR012675">
    <property type="entry name" value="Beta-grasp_dom_sf"/>
</dbReference>
<dbReference type="CDD" id="cd00207">
    <property type="entry name" value="fer2"/>
    <property type="match status" value="1"/>
</dbReference>
<dbReference type="SUPFAM" id="SSF55447">
    <property type="entry name" value="CO dehydrogenase flavoprotein C-terminal domain-like"/>
    <property type="match status" value="1"/>
</dbReference>
<dbReference type="InterPro" id="IPR036683">
    <property type="entry name" value="CO_DH_flav_C_dom_sf"/>
</dbReference>
<dbReference type="Gene3D" id="3.10.20.30">
    <property type="match status" value="1"/>
</dbReference>
<dbReference type="InterPro" id="IPR016166">
    <property type="entry name" value="FAD-bd_PCMH"/>
</dbReference>
<evidence type="ECO:0000259" key="18">
    <source>
        <dbReference type="PROSITE" id="PS51085"/>
    </source>
</evidence>
<dbReference type="PROSITE" id="PS00197">
    <property type="entry name" value="2FE2S_FER_1"/>
    <property type="match status" value="1"/>
</dbReference>
<feature type="binding site" evidence="17">
    <location>
        <position position="68"/>
    </location>
    <ligand>
        <name>[2Fe-2S] cluster</name>
        <dbReference type="ChEBI" id="CHEBI:190135"/>
        <label>1</label>
    </ligand>
</feature>
<comment type="cofactor">
    <cofactor evidence="14">
        <name>[2Fe-2S] cluster</name>
        <dbReference type="ChEBI" id="CHEBI:190135"/>
    </cofactor>
</comment>
<evidence type="ECO:0000259" key="19">
    <source>
        <dbReference type="PROSITE" id="PS51387"/>
    </source>
</evidence>
<dbReference type="InterPro" id="IPR016208">
    <property type="entry name" value="Ald_Oxase/xanthine_DH-like"/>
</dbReference>
<dbReference type="SMART" id="SM01008">
    <property type="entry name" value="Ald_Xan_dh_C"/>
    <property type="match status" value="1"/>
</dbReference>
<reference evidence="20" key="1">
    <citation type="submission" date="2019-04" db="EMBL/GenBank/DDBJ databases">
        <authorList>
            <person name="Sheng S."/>
        </authorList>
    </citation>
    <scope>NUCLEOTIDE SEQUENCE</scope>
</reference>
<evidence type="ECO:0000256" key="7">
    <source>
        <dbReference type="ARBA" id="ARBA00022714"/>
    </source>
</evidence>
<dbReference type="GO" id="GO:0071949">
    <property type="term" value="F:FAD binding"/>
    <property type="evidence" value="ECO:0007669"/>
    <property type="project" value="InterPro"/>
</dbReference>
<feature type="domain" description="FAD-binding PCMH-type" evidence="19">
    <location>
        <begin position="211"/>
        <end position="392"/>
    </location>
</feature>